<evidence type="ECO:0000256" key="1">
    <source>
        <dbReference type="SAM" id="MobiDB-lite"/>
    </source>
</evidence>
<feature type="compositionally biased region" description="Polar residues" evidence="1">
    <location>
        <begin position="180"/>
        <end position="191"/>
    </location>
</feature>
<accession>A0A2A9M303</accession>
<feature type="region of interest" description="Disordered" evidence="1">
    <location>
        <begin position="179"/>
        <end position="198"/>
    </location>
</feature>
<feature type="region of interest" description="Disordered" evidence="1">
    <location>
        <begin position="1"/>
        <end position="40"/>
    </location>
</feature>
<dbReference type="VEuPathDB" id="ToxoDB:BESB_016530"/>
<comment type="caution">
    <text evidence="2">The sequence shown here is derived from an EMBL/GenBank/DDBJ whole genome shotgun (WGS) entry which is preliminary data.</text>
</comment>
<reference evidence="2 3" key="1">
    <citation type="submission" date="2017-09" db="EMBL/GenBank/DDBJ databases">
        <title>Genome sequencing of Besnoitia besnoiti strain Bb-Ger1.</title>
        <authorList>
            <person name="Schares G."/>
            <person name="Venepally P."/>
            <person name="Lorenzi H.A."/>
        </authorList>
    </citation>
    <scope>NUCLEOTIDE SEQUENCE [LARGE SCALE GENOMIC DNA]</scope>
    <source>
        <strain evidence="2 3">Bb-Ger1</strain>
    </source>
</reference>
<dbReference type="KEGG" id="bbes:BESB_016530"/>
<sequence>MVDISNTRSLAGSGEREGNRDSLKVKLEEDPSHTDTLPVFPAHYLLKPSVPAREDDGEARVGERFSGESWEDEGLPHMTANGVISQDACGKEGQERIVSETGNISSNERELASPCKIPGAEPIGSGEPGAPELPQEVLRLLSNQRVPAAVASMELQTEESKAQVRHAAGALVAMADASDAGTNNSRQSGNAANFPAGPTARESLNEAAVDGMRAEDPHFLVEEKCRNRIKSPIILCRSTRASLVDSRQLRRHASLLAQFQTELEGVGLNTSEAVKHRRSFPRFLKIFGNQMDPEKHLFPFPFFLKAAQLGPTDRVNGRVYTYSGKLLHFRDELLREFIRAKEINHLVVCNKLRSLPESRASRPLPTRAMQASEGLGMDTDEGGTEFLQRWFAFEVRYLYEREHIAIRALKPLVDCILSLECLMISEKKEVSLAPPQNRQQALCTIRCMQSFCACLSGLAQDTLQDTKRVELIHEPEVIVLASVILWKEKCEREANKSNQDLFPAKAAKAELFDVDYHNHASVLNAHAEDIAYMALNKKAVARCHDLIVSFKKLRDVIWARRECLDYMEPHFAQDGALIHSVRAFEVAYHHCKRLILRPCNLI</sequence>
<feature type="compositionally biased region" description="Basic and acidic residues" evidence="1">
    <location>
        <begin position="14"/>
        <end position="33"/>
    </location>
</feature>
<dbReference type="AlphaFoldDB" id="A0A2A9M303"/>
<dbReference type="OrthoDB" id="328395at2759"/>
<evidence type="ECO:0000313" key="2">
    <source>
        <dbReference type="EMBL" id="PFH32335.1"/>
    </source>
</evidence>
<organism evidence="2 3">
    <name type="scientific">Besnoitia besnoiti</name>
    <name type="common">Apicomplexan protozoan</name>
    <dbReference type="NCBI Taxonomy" id="94643"/>
    <lineage>
        <taxon>Eukaryota</taxon>
        <taxon>Sar</taxon>
        <taxon>Alveolata</taxon>
        <taxon>Apicomplexa</taxon>
        <taxon>Conoidasida</taxon>
        <taxon>Coccidia</taxon>
        <taxon>Eucoccidiorida</taxon>
        <taxon>Eimeriorina</taxon>
        <taxon>Sarcocystidae</taxon>
        <taxon>Besnoitia</taxon>
    </lineage>
</organism>
<feature type="compositionally biased region" description="Polar residues" evidence="1">
    <location>
        <begin position="1"/>
        <end position="10"/>
    </location>
</feature>
<name>A0A2A9M303_BESBE</name>
<dbReference type="Proteomes" id="UP000224006">
    <property type="component" value="Chromosome X"/>
</dbReference>
<protein>
    <submittedName>
        <fullName evidence="2">Uncharacterized protein</fullName>
    </submittedName>
</protein>
<proteinExistence type="predicted"/>
<dbReference type="GeneID" id="40306714"/>
<evidence type="ECO:0000313" key="3">
    <source>
        <dbReference type="Proteomes" id="UP000224006"/>
    </source>
</evidence>
<keyword evidence="3" id="KW-1185">Reference proteome</keyword>
<dbReference type="EMBL" id="NWUJ01000011">
    <property type="protein sequence ID" value="PFH32335.1"/>
    <property type="molecule type" value="Genomic_DNA"/>
</dbReference>
<gene>
    <name evidence="2" type="ORF">BESB_016530</name>
</gene>
<dbReference type="RefSeq" id="XP_029216344.1">
    <property type="nucleotide sequence ID" value="XM_029360368.1"/>
</dbReference>